<proteinExistence type="predicted"/>
<dbReference type="Proteomes" id="UP001157006">
    <property type="component" value="Chromosome 3"/>
</dbReference>
<name>A0AAV1A809_VICFA</name>
<dbReference type="EMBL" id="OX451738">
    <property type="protein sequence ID" value="CAI8606556.1"/>
    <property type="molecule type" value="Genomic_DNA"/>
</dbReference>
<dbReference type="AlphaFoldDB" id="A0AAV1A809"/>
<sequence length="119" mass="13223">MIDNCEPNDAEMEAHLDLQAQSDVIEYNIVDSKIEGTSAAQSIEVAIDMAGIMVKVHWKSLLQEAEAHVEVLKTLQDEVVDLKRALLTPNWVSISSGLWMINCLPVSDSGWWSDVDDVL</sequence>
<accession>A0AAV1A809</accession>
<keyword evidence="2" id="KW-1185">Reference proteome</keyword>
<protein>
    <submittedName>
        <fullName evidence="1">Uncharacterized protein</fullName>
    </submittedName>
</protein>
<evidence type="ECO:0000313" key="2">
    <source>
        <dbReference type="Proteomes" id="UP001157006"/>
    </source>
</evidence>
<organism evidence="1 2">
    <name type="scientific">Vicia faba</name>
    <name type="common">Broad bean</name>
    <name type="synonym">Faba vulgaris</name>
    <dbReference type="NCBI Taxonomy" id="3906"/>
    <lineage>
        <taxon>Eukaryota</taxon>
        <taxon>Viridiplantae</taxon>
        <taxon>Streptophyta</taxon>
        <taxon>Embryophyta</taxon>
        <taxon>Tracheophyta</taxon>
        <taxon>Spermatophyta</taxon>
        <taxon>Magnoliopsida</taxon>
        <taxon>eudicotyledons</taxon>
        <taxon>Gunneridae</taxon>
        <taxon>Pentapetalae</taxon>
        <taxon>rosids</taxon>
        <taxon>fabids</taxon>
        <taxon>Fabales</taxon>
        <taxon>Fabaceae</taxon>
        <taxon>Papilionoideae</taxon>
        <taxon>50 kb inversion clade</taxon>
        <taxon>NPAAA clade</taxon>
        <taxon>Hologalegina</taxon>
        <taxon>IRL clade</taxon>
        <taxon>Fabeae</taxon>
        <taxon>Vicia</taxon>
    </lineage>
</organism>
<evidence type="ECO:0000313" key="1">
    <source>
        <dbReference type="EMBL" id="CAI8606556.1"/>
    </source>
</evidence>
<gene>
    <name evidence="1" type="ORF">VFH_III235720</name>
</gene>
<reference evidence="1 2" key="1">
    <citation type="submission" date="2023-01" db="EMBL/GenBank/DDBJ databases">
        <authorList>
            <person name="Kreplak J."/>
        </authorList>
    </citation>
    <scope>NUCLEOTIDE SEQUENCE [LARGE SCALE GENOMIC DNA]</scope>
</reference>